<evidence type="ECO:0000313" key="3">
    <source>
        <dbReference type="Proteomes" id="UP000186940"/>
    </source>
</evidence>
<dbReference type="EMBL" id="LYOS01000001">
    <property type="protein sequence ID" value="OFV68597.1"/>
    <property type="molecule type" value="Genomic_DNA"/>
</dbReference>
<proteinExistence type="predicted"/>
<accession>A0A1F2PBA9</accession>
<dbReference type="Gene3D" id="3.60.110.10">
    <property type="entry name" value="Carbon-nitrogen hydrolase"/>
    <property type="match status" value="1"/>
</dbReference>
<reference evidence="2" key="1">
    <citation type="submission" date="2016-05" db="EMBL/GenBank/DDBJ databases">
        <title>Microbial consortia oxidize butane by reversing methanogenesis.</title>
        <authorList>
            <person name="Laso-Perez R."/>
            <person name="Richter M."/>
            <person name="Wegener G."/>
            <person name="Musat F."/>
        </authorList>
    </citation>
    <scope>NUCLEOTIDE SEQUENCE [LARGE SCALE GENOMIC DNA]</scope>
    <source>
        <strain evidence="2">BOX2</strain>
    </source>
</reference>
<evidence type="ECO:0000313" key="2">
    <source>
        <dbReference type="EMBL" id="OFV68597.1"/>
    </source>
</evidence>
<dbReference type="AlphaFoldDB" id="A0A1F2PBA9"/>
<keyword evidence="2" id="KW-0378">Hydrolase</keyword>
<dbReference type="CDD" id="cd07197">
    <property type="entry name" value="nitrilase"/>
    <property type="match status" value="1"/>
</dbReference>
<protein>
    <submittedName>
        <fullName evidence="2">Carbon-nitrogen hydrolase</fullName>
    </submittedName>
</protein>
<comment type="caution">
    <text evidence="2">The sequence shown here is derived from an EMBL/GenBank/DDBJ whole genome shotgun (WGS) entry which is preliminary data.</text>
</comment>
<organism evidence="2 3">
    <name type="scientific">Candidatus Syntropharchaeum caldarium</name>
    <dbReference type="NCBI Taxonomy" id="1838285"/>
    <lineage>
        <taxon>Archaea</taxon>
        <taxon>Methanobacteriati</taxon>
        <taxon>Methanobacteriota</taxon>
        <taxon>Stenosarchaea group</taxon>
        <taxon>Methanomicrobia</taxon>
        <taxon>Methanosarcinales</taxon>
        <taxon>ANME-2 cluster</taxon>
        <taxon>Candidatus Syntropharchaeum</taxon>
    </lineage>
</organism>
<dbReference type="Proteomes" id="UP000186940">
    <property type="component" value="Unassembled WGS sequence"/>
</dbReference>
<dbReference type="SUPFAM" id="SSF56317">
    <property type="entry name" value="Carbon-nitrogen hydrolase"/>
    <property type="match status" value="1"/>
</dbReference>
<evidence type="ECO:0000259" key="1">
    <source>
        <dbReference type="PROSITE" id="PS50263"/>
    </source>
</evidence>
<keyword evidence="3" id="KW-1185">Reference proteome</keyword>
<dbReference type="InterPro" id="IPR003010">
    <property type="entry name" value="C-N_Hydrolase"/>
</dbReference>
<sequence>MAAVQMQVGQSFEENLEEARKKVTEAAIKGAKVVVLPEYFYLPQMGDQPLETVASVTYDQTFELLMALSHEKQILLAACLIEPDAHLLYNTAFIFKDGELIGKQRKVHLTAKELELGISRGNSFDIIEIDQMKVGVLVCADVLYPEACRVLGILGCDIVFNPVVSFYHNPDITKGARDCIFISRAFDNTYFVIKASGVGKTPWGDKIVGRSLIASPWGVIERYTDENRPQILIAELDFPLLRRLRDENYSLTDRVKEAYKPLFR</sequence>
<dbReference type="PROSITE" id="PS50263">
    <property type="entry name" value="CN_HYDROLASE"/>
    <property type="match status" value="1"/>
</dbReference>
<dbReference type="Pfam" id="PF00795">
    <property type="entry name" value="CN_hydrolase"/>
    <property type="match status" value="1"/>
</dbReference>
<gene>
    <name evidence="2" type="ORF">SCAL_000273</name>
</gene>
<name>A0A1F2PBA9_9EURY</name>
<dbReference type="PANTHER" id="PTHR23088:SF27">
    <property type="entry name" value="DEAMINATED GLUTATHIONE AMIDASE"/>
    <property type="match status" value="1"/>
</dbReference>
<dbReference type="InterPro" id="IPR036526">
    <property type="entry name" value="C-N_Hydrolase_sf"/>
</dbReference>
<dbReference type="STRING" id="1838285.SCAL_000273"/>
<dbReference type="PANTHER" id="PTHR23088">
    <property type="entry name" value="NITRILASE-RELATED"/>
    <property type="match status" value="1"/>
</dbReference>
<feature type="domain" description="CN hydrolase" evidence="1">
    <location>
        <begin position="1"/>
        <end position="238"/>
    </location>
</feature>
<dbReference type="GO" id="GO:0016787">
    <property type="term" value="F:hydrolase activity"/>
    <property type="evidence" value="ECO:0007669"/>
    <property type="project" value="UniProtKB-KW"/>
</dbReference>